<dbReference type="Proteomes" id="UP000515135">
    <property type="component" value="Unplaced"/>
</dbReference>
<dbReference type="KEGG" id="bbel:109482184"/>
<sequence length="477" mass="52890">MPDNQWAAGNSAVLSCFTSSDPRAVLLVIDKYTTSVNREVAQVLTGAGRKVYCTVLQATEEDRKAAKADGVELILPNRSQEDEREPNLKWLTFDHPSRYPRLPEDVGYIVGHAGITSKAAAAIQEQRFPQASLGLVIGTIPEDTDRYKDDEEAMGIGRKEDSIREDAEKADVVFSVGHNIHDHFTISFCAIPETKNPTHHLFLPKPSDFFQKTTVKYRGTKQKVVLSIGGVNKVERVKGYDFVAKSLAKVAETSLERILWRICDISEEEFQATMSILQASINSGKLIPTLLPHCNQEDICRHMQQAHLVLMPSRAEPFGLVGLEAMAAGVPVLISNQSGLATLVEKVIPEFHHSILEVEGDDTVDVGRWASQIKKVLRMSEAEFRRAADLKAKLLQSRYWEESHQNLLQAFGGAAERVKTRTRLSSDVAHTRLAAGNPELHCSAPTVLPVRLQLDLEPQTSAQGGISRECKQQLLRC</sequence>
<dbReference type="CDD" id="cd01635">
    <property type="entry name" value="Glycosyltransferase_GTB-type"/>
    <property type="match status" value="1"/>
</dbReference>
<protein>
    <submittedName>
        <fullName evidence="2">Uncharacterized protein LOC109482184</fullName>
    </submittedName>
</protein>
<dbReference type="GeneID" id="109482184"/>
<evidence type="ECO:0000313" key="2">
    <source>
        <dbReference type="RefSeq" id="XP_019640440.1"/>
    </source>
</evidence>
<dbReference type="GO" id="GO:0005737">
    <property type="term" value="C:cytoplasm"/>
    <property type="evidence" value="ECO:0007669"/>
    <property type="project" value="TreeGrafter"/>
</dbReference>
<name>A0A6P4ZGT6_BRABE</name>
<evidence type="ECO:0000313" key="1">
    <source>
        <dbReference type="Proteomes" id="UP000515135"/>
    </source>
</evidence>
<keyword evidence="1" id="KW-1185">Reference proteome</keyword>
<dbReference type="RefSeq" id="XP_019640440.1">
    <property type="nucleotide sequence ID" value="XM_019784881.1"/>
</dbReference>
<dbReference type="PANTHER" id="PTHR10454:SF248">
    <property type="entry name" value="CASPASE-8-LIKE"/>
    <property type="match status" value="1"/>
</dbReference>
<dbReference type="OrthoDB" id="2337140at2759"/>
<dbReference type="AlphaFoldDB" id="A0A6P4ZGT6"/>
<dbReference type="GO" id="GO:0043525">
    <property type="term" value="P:positive regulation of neuron apoptotic process"/>
    <property type="evidence" value="ECO:0007669"/>
    <property type="project" value="TreeGrafter"/>
</dbReference>
<dbReference type="GO" id="GO:0004197">
    <property type="term" value="F:cysteine-type endopeptidase activity"/>
    <property type="evidence" value="ECO:0007669"/>
    <property type="project" value="InterPro"/>
</dbReference>
<accession>A0A6P4ZGT6</accession>
<dbReference type="GO" id="GO:0006915">
    <property type="term" value="P:apoptotic process"/>
    <property type="evidence" value="ECO:0007669"/>
    <property type="project" value="TreeGrafter"/>
</dbReference>
<dbReference type="SUPFAM" id="SSF53756">
    <property type="entry name" value="UDP-Glycosyltransferase/glycogen phosphorylase"/>
    <property type="match status" value="1"/>
</dbReference>
<reference evidence="2" key="1">
    <citation type="submission" date="2025-08" db="UniProtKB">
        <authorList>
            <consortium name="RefSeq"/>
        </authorList>
    </citation>
    <scope>IDENTIFICATION</scope>
    <source>
        <tissue evidence="2">Gonad</tissue>
    </source>
</reference>
<dbReference type="Pfam" id="PF20706">
    <property type="entry name" value="GT4-conflict"/>
    <property type="match status" value="1"/>
</dbReference>
<dbReference type="PANTHER" id="PTHR10454">
    <property type="entry name" value="CASPASE"/>
    <property type="match status" value="1"/>
</dbReference>
<gene>
    <name evidence="2" type="primary">LOC109482184</name>
</gene>
<dbReference type="InterPro" id="IPR002398">
    <property type="entry name" value="Pept_C14"/>
</dbReference>
<dbReference type="GO" id="GO:0006508">
    <property type="term" value="P:proteolysis"/>
    <property type="evidence" value="ECO:0007669"/>
    <property type="project" value="InterPro"/>
</dbReference>
<organism evidence="1 2">
    <name type="scientific">Branchiostoma belcheri</name>
    <name type="common">Amphioxus</name>
    <dbReference type="NCBI Taxonomy" id="7741"/>
    <lineage>
        <taxon>Eukaryota</taxon>
        <taxon>Metazoa</taxon>
        <taxon>Chordata</taxon>
        <taxon>Cephalochordata</taxon>
        <taxon>Leptocardii</taxon>
        <taxon>Amphioxiformes</taxon>
        <taxon>Branchiostomatidae</taxon>
        <taxon>Branchiostoma</taxon>
    </lineage>
</organism>
<proteinExistence type="predicted"/>
<dbReference type="Gene3D" id="3.40.50.2000">
    <property type="entry name" value="Glycogen Phosphorylase B"/>
    <property type="match status" value="1"/>
</dbReference>